<sequence length="55" mass="6785">MRDDFLTSDWADHHHLVSRDIHKLVKRIIFGFKRLQARQFYAPWKKERRGRRGAH</sequence>
<dbReference type="Proteomes" id="UP001404104">
    <property type="component" value="Unassembled WGS sequence"/>
</dbReference>
<dbReference type="EMBL" id="JBDIMF010000001">
    <property type="protein sequence ID" value="MEN2785647.1"/>
    <property type="molecule type" value="Genomic_DNA"/>
</dbReference>
<evidence type="ECO:0008006" key="3">
    <source>
        <dbReference type="Google" id="ProtNLM"/>
    </source>
</evidence>
<reference evidence="1 2" key="1">
    <citation type="submission" date="2024-05" db="EMBL/GenBank/DDBJ databases">
        <authorList>
            <person name="Liu Q."/>
            <person name="Xin Y.-H."/>
        </authorList>
    </citation>
    <scope>NUCLEOTIDE SEQUENCE [LARGE SCALE GENOMIC DNA]</scope>
    <source>
        <strain evidence="1 2">CGMCC 1.15349</strain>
    </source>
</reference>
<organism evidence="1 2">
    <name type="scientific">Sphingomonas qilianensis</name>
    <dbReference type="NCBI Taxonomy" id="1736690"/>
    <lineage>
        <taxon>Bacteria</taxon>
        <taxon>Pseudomonadati</taxon>
        <taxon>Pseudomonadota</taxon>
        <taxon>Alphaproteobacteria</taxon>
        <taxon>Sphingomonadales</taxon>
        <taxon>Sphingomonadaceae</taxon>
        <taxon>Sphingomonas</taxon>
    </lineage>
</organism>
<dbReference type="RefSeq" id="WP_345863211.1">
    <property type="nucleotide sequence ID" value="NZ_JBDIMF010000001.1"/>
</dbReference>
<keyword evidence="2" id="KW-1185">Reference proteome</keyword>
<evidence type="ECO:0000313" key="1">
    <source>
        <dbReference type="EMBL" id="MEN2785647.1"/>
    </source>
</evidence>
<protein>
    <recommendedName>
        <fullName evidence="3">Transposase</fullName>
    </recommendedName>
</protein>
<comment type="caution">
    <text evidence="1">The sequence shown here is derived from an EMBL/GenBank/DDBJ whole genome shotgun (WGS) entry which is preliminary data.</text>
</comment>
<evidence type="ECO:0000313" key="2">
    <source>
        <dbReference type="Proteomes" id="UP001404104"/>
    </source>
</evidence>
<name>A0ABU9XP94_9SPHN</name>
<proteinExistence type="predicted"/>
<accession>A0ABU9XP94</accession>
<gene>
    <name evidence="1" type="ORF">ABC969_04335</name>
</gene>